<sequence length="419" mass="45424">MTVKNAFYAQSGGVTAVINASAAGVIETARQHPDRIGKVYAGRNGIIGALTEDLIDTSLESAENIAALRHTPSGAFGSCRYKLKSLEANRAEYERLIEVFKAHDIGYFFYNGGGDSADTCLKVSQLAETMGYPIQAIHVPKTVDNDLPITDCCPGFGSVAKYVATSIREAGYDVASMSATSTKVFILEVMGRHAGWITAACGLASEAEGEAPHILLFPEIEFDEAAFLARVDECVKTHGYCVIGVSEGIKNKAGKFLSESGLTDAFGHAQLGGVAPTIANLVRDKLGYKYHWAVADYLQRAARHIASKVDVDQAYALGQAAVRVALEGKNAIMPAIRRLEDAPYSWDIIEAPLKDVANVEKFMPRDFITDDGFHITDACRQYLSPLIQGEDIPPFKNGLPDYVRLQNLPVERKLAPFKV</sequence>
<feature type="binding site" evidence="8">
    <location>
        <begin position="190"/>
        <end position="192"/>
    </location>
    <ligand>
        <name>substrate</name>
    </ligand>
</feature>
<comment type="caution">
    <text evidence="8">Lacks conserved residue(s) required for the propagation of feature annotation.</text>
</comment>
<dbReference type="RefSeq" id="WP_036988750.1">
    <property type="nucleotide sequence ID" value="NZ_FOGN01000001.1"/>
</dbReference>
<feature type="site" description="Important for catalytic activity; stabilizes the transition state when the phosphoryl donor is PPi" evidence="8">
    <location>
        <position position="141"/>
    </location>
</feature>
<comment type="similarity">
    <text evidence="8">Belongs to the phosphofructokinase type A (PFKA) family. PPi-dependent PFK group II subfamily. Clade 'B2' sub-subfamily.</text>
</comment>
<dbReference type="Proteomes" id="UP000305198">
    <property type="component" value="Unassembled WGS sequence"/>
</dbReference>
<evidence type="ECO:0000313" key="10">
    <source>
        <dbReference type="EMBL" id="SER57829.1"/>
    </source>
</evidence>
<name>A0A031MF36_9GAMM</name>
<gene>
    <name evidence="8" type="primary">pfp</name>
    <name evidence="12" type="ORF">FA869_11950</name>
    <name evidence="11" type="ORF">SAMN04487855_0661</name>
    <name evidence="10" type="ORF">SAMN05216589_0965</name>
</gene>
<feature type="site" description="Important for catalytic activity and substrate specificity; stabilizes the transition state when the phosphoryl donor is PPi; prevents ATP from binding by mimicking the alpha-phosphate group of ATP" evidence="8">
    <location>
        <position position="115"/>
    </location>
</feature>
<dbReference type="EC" id="2.7.1.90" evidence="8"/>
<dbReference type="OrthoDB" id="9802503at2"/>
<reference evidence="13 14" key="1">
    <citation type="submission" date="2016-10" db="EMBL/GenBank/DDBJ databases">
        <authorList>
            <person name="de Groot N.N."/>
        </authorList>
    </citation>
    <scope>NUCLEOTIDE SEQUENCE [LARGE SCALE GENOMIC DNA]</scope>
    <source>
        <strain evidence="11 13">CGMCC 1.9095</strain>
        <strain evidence="10 14">DSM 22558</strain>
    </source>
</reference>
<comment type="subunit">
    <text evidence="8">Homodimer.</text>
</comment>
<keyword evidence="4 8" id="KW-0479">Metal-binding</keyword>
<evidence type="ECO:0000256" key="3">
    <source>
        <dbReference type="ARBA" id="ARBA00022679"/>
    </source>
</evidence>
<evidence type="ECO:0000313" key="15">
    <source>
        <dbReference type="Proteomes" id="UP000305198"/>
    </source>
</evidence>
<dbReference type="UniPathway" id="UPA00109">
    <property type="reaction ID" value="UER00182"/>
</dbReference>
<keyword evidence="6 8" id="KW-0460">Magnesium</keyword>
<evidence type="ECO:0000256" key="1">
    <source>
        <dbReference type="ARBA" id="ARBA00001946"/>
    </source>
</evidence>
<comment type="function">
    <text evidence="2 8">Catalyzes the phosphorylation of D-fructose 6-phosphate, the first committing step of glycolysis. Uses inorganic phosphate (PPi) as phosphoryl donor instead of ATP like common ATP-dependent phosphofructokinases (ATP-PFKs), which renders the reaction reversible, and can thus function both in glycolysis and gluconeogenesis. Consistently, PPi-PFK can replace the enzymes of both the forward (ATP-PFK) and reverse (fructose-bisphosphatase (FBPase)) reactions.</text>
</comment>
<dbReference type="GO" id="GO:0005737">
    <property type="term" value="C:cytoplasm"/>
    <property type="evidence" value="ECO:0007669"/>
    <property type="project" value="UniProtKB-SubCell"/>
</dbReference>
<dbReference type="NCBIfam" id="NF010675">
    <property type="entry name" value="PRK14072.1"/>
    <property type="match status" value="1"/>
</dbReference>
<evidence type="ECO:0000256" key="2">
    <source>
        <dbReference type="ARBA" id="ARBA00003138"/>
    </source>
</evidence>
<proteinExistence type="inferred from homology"/>
<feature type="domain" description="Phosphofructokinase" evidence="9">
    <location>
        <begin position="9"/>
        <end position="323"/>
    </location>
</feature>
<evidence type="ECO:0000313" key="11">
    <source>
        <dbReference type="EMBL" id="SFL67504.1"/>
    </source>
</evidence>
<dbReference type="GO" id="GO:0047334">
    <property type="term" value="F:diphosphate-fructose-6-phosphate 1-phosphotransferase activity"/>
    <property type="evidence" value="ECO:0007669"/>
    <property type="project" value="UniProtKB-EC"/>
</dbReference>
<organism evidence="12 15">
    <name type="scientific">Halopseudomonas bauzanensis</name>
    <dbReference type="NCBI Taxonomy" id="653930"/>
    <lineage>
        <taxon>Bacteria</taxon>
        <taxon>Pseudomonadati</taxon>
        <taxon>Pseudomonadota</taxon>
        <taxon>Gammaproteobacteria</taxon>
        <taxon>Pseudomonadales</taxon>
        <taxon>Pseudomonadaceae</taxon>
        <taxon>Halopseudomonas</taxon>
    </lineage>
</organism>
<keyword evidence="13" id="KW-1185">Reference proteome</keyword>
<comment type="pathway">
    <text evidence="8">Carbohydrate degradation; glycolysis; D-glyceraldehyde 3-phosphate and glycerone phosphate from D-glucose: step 3/4.</text>
</comment>
<feature type="binding site" evidence="8">
    <location>
        <begin position="297"/>
        <end position="300"/>
    </location>
    <ligand>
        <name>substrate</name>
    </ligand>
</feature>
<dbReference type="HAMAP" id="MF_01978">
    <property type="entry name" value="Phosphofructokinase_II_B2"/>
    <property type="match status" value="1"/>
</dbReference>
<evidence type="ECO:0000259" key="9">
    <source>
        <dbReference type="Pfam" id="PF00365"/>
    </source>
</evidence>
<dbReference type="InterPro" id="IPR035966">
    <property type="entry name" value="PKF_sf"/>
</dbReference>
<dbReference type="Gene3D" id="3.40.50.460">
    <property type="entry name" value="Phosphofructokinase domain"/>
    <property type="match status" value="1"/>
</dbReference>
<feature type="binding site" evidence="8">
    <location>
        <position position="13"/>
    </location>
    <ligand>
        <name>diphosphate</name>
        <dbReference type="ChEBI" id="CHEBI:33019"/>
    </ligand>
</feature>
<evidence type="ECO:0000256" key="6">
    <source>
        <dbReference type="ARBA" id="ARBA00022842"/>
    </source>
</evidence>
<dbReference type="Proteomes" id="UP000186904">
    <property type="component" value="Unassembled WGS sequence"/>
</dbReference>
<dbReference type="EMBL" id="SWAV01000004">
    <property type="protein sequence ID" value="TKA90773.1"/>
    <property type="molecule type" value="Genomic_DNA"/>
</dbReference>
<evidence type="ECO:0000313" key="13">
    <source>
        <dbReference type="Proteomes" id="UP000186599"/>
    </source>
</evidence>
<reference evidence="12 15" key="2">
    <citation type="submission" date="2019-04" db="EMBL/GenBank/DDBJ databases">
        <title>Crypto-aerobic microbial life in anoxic (sulfidic) marine sediments.</title>
        <authorList>
            <person name="Bhattacharya S."/>
            <person name="Roy C."/>
            <person name="Mondal N."/>
            <person name="Sarkar J."/>
            <person name="Mandal S."/>
            <person name="Rameez M.J."/>
            <person name="Ghosh W."/>
        </authorList>
    </citation>
    <scope>NUCLEOTIDE SEQUENCE [LARGE SCALE GENOMIC DNA]</scope>
    <source>
        <strain evidence="12 15">SBBB</strain>
    </source>
</reference>
<keyword evidence="3 8" id="KW-0808">Transferase</keyword>
<evidence type="ECO:0000313" key="14">
    <source>
        <dbReference type="Proteomes" id="UP000186904"/>
    </source>
</evidence>
<dbReference type="EMBL" id="FOGN01000001">
    <property type="protein sequence ID" value="SER57829.1"/>
    <property type="molecule type" value="Genomic_DNA"/>
</dbReference>
<dbReference type="GO" id="GO:0046872">
    <property type="term" value="F:metal ion binding"/>
    <property type="evidence" value="ECO:0007669"/>
    <property type="project" value="UniProtKB-KW"/>
</dbReference>
<dbReference type="InterPro" id="IPR022953">
    <property type="entry name" value="ATP_PFK"/>
</dbReference>
<feature type="binding site" evidence="8">
    <location>
        <begin position="142"/>
        <end position="144"/>
    </location>
    <ligand>
        <name>substrate</name>
    </ligand>
</feature>
<dbReference type="GO" id="GO:0003872">
    <property type="term" value="F:6-phosphofructokinase activity"/>
    <property type="evidence" value="ECO:0007669"/>
    <property type="project" value="UniProtKB-UniRule"/>
</dbReference>
<dbReference type="Gene3D" id="3.40.50.450">
    <property type="match status" value="1"/>
</dbReference>
<accession>A0A031MF36</accession>
<dbReference type="SUPFAM" id="SSF53784">
    <property type="entry name" value="Phosphofructokinase"/>
    <property type="match status" value="1"/>
</dbReference>
<evidence type="ECO:0000256" key="7">
    <source>
        <dbReference type="ARBA" id="ARBA00048072"/>
    </source>
</evidence>
<dbReference type="PRINTS" id="PR00476">
    <property type="entry name" value="PHFRCTKINASE"/>
</dbReference>
<dbReference type="STRING" id="653930.SAMN05216589_0965"/>
<evidence type="ECO:0000256" key="4">
    <source>
        <dbReference type="ARBA" id="ARBA00022723"/>
    </source>
</evidence>
<evidence type="ECO:0000313" key="12">
    <source>
        <dbReference type="EMBL" id="TKA90773.1"/>
    </source>
</evidence>
<keyword evidence="5 8" id="KW-0418">Kinase</keyword>
<dbReference type="PIRSF" id="PIRSF036483">
    <property type="entry name" value="PFK_XF0274"/>
    <property type="match status" value="1"/>
</dbReference>
<dbReference type="GO" id="GO:0006002">
    <property type="term" value="P:fructose 6-phosphate metabolic process"/>
    <property type="evidence" value="ECO:0007669"/>
    <property type="project" value="InterPro"/>
</dbReference>
<feature type="binding site" evidence="8">
    <location>
        <position position="247"/>
    </location>
    <ligand>
        <name>substrate</name>
    </ligand>
</feature>
<keyword evidence="8" id="KW-0963">Cytoplasm</keyword>
<dbReference type="AlphaFoldDB" id="A0A031MF36"/>
<evidence type="ECO:0000256" key="8">
    <source>
        <dbReference type="HAMAP-Rule" id="MF_01978"/>
    </source>
</evidence>
<evidence type="ECO:0000256" key="5">
    <source>
        <dbReference type="ARBA" id="ARBA00022777"/>
    </source>
</evidence>
<dbReference type="PANTHER" id="PTHR45770">
    <property type="entry name" value="ATP-DEPENDENT 6-PHOSPHOFRUCTOKINASE 1"/>
    <property type="match status" value="1"/>
</dbReference>
<dbReference type="InterPro" id="IPR011404">
    <property type="entry name" value="PPi-PFK"/>
</dbReference>
<comment type="cofactor">
    <cofactor evidence="1 8">
        <name>Mg(2+)</name>
        <dbReference type="ChEBI" id="CHEBI:18420"/>
    </cofactor>
</comment>
<dbReference type="Pfam" id="PF00365">
    <property type="entry name" value="PFK"/>
    <property type="match status" value="1"/>
</dbReference>
<protein>
    <recommendedName>
        <fullName evidence="8">Pyrophosphate--fructose 6-phosphate 1-phosphotransferase</fullName>
        <ecNumber evidence="8">2.7.1.90</ecNumber>
    </recommendedName>
    <alternativeName>
        <fullName evidence="8">6-phosphofructokinase, pyrophosphate dependent</fullName>
    </alternativeName>
    <alternativeName>
        <fullName evidence="8">PPi-dependent phosphofructokinase</fullName>
        <shortName evidence="8">PPi-PFK</shortName>
    </alternativeName>
    <alternativeName>
        <fullName evidence="8">Pyrophosphate-dependent 6-phosphofructose-1-kinase</fullName>
    </alternativeName>
</protein>
<feature type="active site" description="Proton acceptor" evidence="8">
    <location>
        <position position="144"/>
    </location>
</feature>
<keyword evidence="8" id="KW-0324">Glycolysis</keyword>
<dbReference type="Proteomes" id="UP000186599">
    <property type="component" value="Unassembled WGS sequence"/>
</dbReference>
<comment type="catalytic activity">
    <reaction evidence="7 8">
        <text>beta-D-fructose 6-phosphate + diphosphate = beta-D-fructose 1,6-bisphosphate + phosphate + H(+)</text>
        <dbReference type="Rhea" id="RHEA:13613"/>
        <dbReference type="ChEBI" id="CHEBI:15378"/>
        <dbReference type="ChEBI" id="CHEBI:32966"/>
        <dbReference type="ChEBI" id="CHEBI:33019"/>
        <dbReference type="ChEBI" id="CHEBI:43474"/>
        <dbReference type="ChEBI" id="CHEBI:57634"/>
        <dbReference type="EC" id="2.7.1.90"/>
    </reaction>
</comment>
<dbReference type="EMBL" id="FOUA01000001">
    <property type="protein sequence ID" value="SFL67504.1"/>
    <property type="molecule type" value="Genomic_DNA"/>
</dbReference>
<dbReference type="InterPro" id="IPR050929">
    <property type="entry name" value="PFKA"/>
</dbReference>
<dbReference type="InterPro" id="IPR000023">
    <property type="entry name" value="Phosphofructokinase_dom"/>
</dbReference>
<comment type="subcellular location">
    <subcellularLocation>
        <location evidence="8">Cytoplasm</location>
    </subcellularLocation>
</comment>
<comment type="activity regulation">
    <text evidence="8">Non-allosteric.</text>
</comment>